<proteinExistence type="predicted"/>
<organism evidence="1 2">
    <name type="scientific">Mucuna pruriens</name>
    <name type="common">Velvet bean</name>
    <name type="synonym">Dolichos pruriens</name>
    <dbReference type="NCBI Taxonomy" id="157652"/>
    <lineage>
        <taxon>Eukaryota</taxon>
        <taxon>Viridiplantae</taxon>
        <taxon>Streptophyta</taxon>
        <taxon>Embryophyta</taxon>
        <taxon>Tracheophyta</taxon>
        <taxon>Spermatophyta</taxon>
        <taxon>Magnoliopsida</taxon>
        <taxon>eudicotyledons</taxon>
        <taxon>Gunneridae</taxon>
        <taxon>Pentapetalae</taxon>
        <taxon>rosids</taxon>
        <taxon>fabids</taxon>
        <taxon>Fabales</taxon>
        <taxon>Fabaceae</taxon>
        <taxon>Papilionoideae</taxon>
        <taxon>50 kb inversion clade</taxon>
        <taxon>NPAAA clade</taxon>
        <taxon>indigoferoid/millettioid clade</taxon>
        <taxon>Phaseoleae</taxon>
        <taxon>Mucuna</taxon>
    </lineage>
</organism>
<dbReference type="Proteomes" id="UP000257109">
    <property type="component" value="Unassembled WGS sequence"/>
</dbReference>
<evidence type="ECO:0000313" key="2">
    <source>
        <dbReference type="Proteomes" id="UP000257109"/>
    </source>
</evidence>
<dbReference type="OrthoDB" id="1719104at2759"/>
<name>A0A371E171_MUCPR</name>
<dbReference type="EMBL" id="QJKJ01017413">
    <property type="protein sequence ID" value="RDX58508.1"/>
    <property type="molecule type" value="Genomic_DNA"/>
</dbReference>
<protein>
    <submittedName>
        <fullName evidence="1">Isoaspartyl peptidase/L-asparaginase 2</fullName>
    </submittedName>
</protein>
<reference evidence="1" key="1">
    <citation type="submission" date="2018-05" db="EMBL/GenBank/DDBJ databases">
        <title>Draft genome of Mucuna pruriens seed.</title>
        <authorList>
            <person name="Nnadi N.E."/>
            <person name="Vos R."/>
            <person name="Hasami M.H."/>
            <person name="Devisetty U.K."/>
            <person name="Aguiy J.C."/>
        </authorList>
    </citation>
    <scope>NUCLEOTIDE SEQUENCE [LARGE SCALE GENOMIC DNA]</scope>
    <source>
        <strain evidence="1">JCA_2017</strain>
    </source>
</reference>
<evidence type="ECO:0000313" key="1">
    <source>
        <dbReference type="EMBL" id="RDX58508.1"/>
    </source>
</evidence>
<accession>A0A371E171</accession>
<dbReference type="STRING" id="157652.A0A371E171"/>
<comment type="caution">
    <text evidence="1">The sequence shown here is derived from an EMBL/GenBank/DDBJ whole genome shotgun (WGS) entry which is preliminary data.</text>
</comment>
<keyword evidence="2" id="KW-1185">Reference proteome</keyword>
<dbReference type="AlphaFoldDB" id="A0A371E171"/>
<gene>
    <name evidence="1" type="ORF">CR513_62173</name>
</gene>
<feature type="non-terminal residue" evidence="1">
    <location>
        <position position="1"/>
    </location>
</feature>
<sequence length="91" mass="10232">MGKQHNYKEEGMTGLTVVSNFGVMAYGFNCNGMFSGCATKDRFMELGMTEKTLTSLVLTFESRQRIEPLGKAWEKIQEMLRGCSPHDFPKG</sequence>